<comment type="caution">
    <text evidence="2">The sequence shown here is derived from an EMBL/GenBank/DDBJ whole genome shotgun (WGS) entry which is preliminary data.</text>
</comment>
<accession>X6NE51</accession>
<dbReference type="Gene3D" id="3.10.20.90">
    <property type="entry name" value="Phosphatidylinositol 3-kinase Catalytic Subunit, Chain A, domain 1"/>
    <property type="match status" value="1"/>
</dbReference>
<dbReference type="PANTHER" id="PTHR10666">
    <property type="entry name" value="UBIQUITIN"/>
    <property type="match status" value="1"/>
</dbReference>
<dbReference type="Pfam" id="PF00240">
    <property type="entry name" value="ubiquitin"/>
    <property type="match status" value="1"/>
</dbReference>
<gene>
    <name evidence="2" type="ORF">RFI_12904</name>
</gene>
<dbReference type="AlphaFoldDB" id="X6NE51"/>
<reference evidence="2 3" key="1">
    <citation type="journal article" date="2013" name="Curr. Biol.">
        <title>The Genome of the Foraminiferan Reticulomyxa filosa.</title>
        <authorList>
            <person name="Glockner G."/>
            <person name="Hulsmann N."/>
            <person name="Schleicher M."/>
            <person name="Noegel A.A."/>
            <person name="Eichinger L."/>
            <person name="Gallinger C."/>
            <person name="Pawlowski J."/>
            <person name="Sierra R."/>
            <person name="Euteneuer U."/>
            <person name="Pillet L."/>
            <person name="Moustafa A."/>
            <person name="Platzer M."/>
            <person name="Groth M."/>
            <person name="Szafranski K."/>
            <person name="Schliwa M."/>
        </authorList>
    </citation>
    <scope>NUCLEOTIDE SEQUENCE [LARGE SCALE GENOMIC DNA]</scope>
</reference>
<dbReference type="InterPro" id="IPR050158">
    <property type="entry name" value="Ubiquitin_ubiquitin-like"/>
</dbReference>
<dbReference type="SUPFAM" id="SSF54236">
    <property type="entry name" value="Ubiquitin-like"/>
    <property type="match status" value="1"/>
</dbReference>
<dbReference type="EMBL" id="ASPP01009344">
    <property type="protein sequence ID" value="ETO24256.1"/>
    <property type="molecule type" value="Genomic_DNA"/>
</dbReference>
<dbReference type="InterPro" id="IPR029071">
    <property type="entry name" value="Ubiquitin-like_domsf"/>
</dbReference>
<protein>
    <submittedName>
        <fullName evidence="2">Polyubiquitin</fullName>
    </submittedName>
</protein>
<dbReference type="PROSITE" id="PS50053">
    <property type="entry name" value="UBIQUITIN_2"/>
    <property type="match status" value="1"/>
</dbReference>
<feature type="domain" description="Ubiquitin-like" evidence="1">
    <location>
        <begin position="108"/>
        <end position="184"/>
    </location>
</feature>
<keyword evidence="3" id="KW-1185">Reference proteome</keyword>
<dbReference type="SMART" id="SM00213">
    <property type="entry name" value="UBQ"/>
    <property type="match status" value="1"/>
</dbReference>
<evidence type="ECO:0000313" key="2">
    <source>
        <dbReference type="EMBL" id="ETO24256.1"/>
    </source>
</evidence>
<dbReference type="InterPro" id="IPR019954">
    <property type="entry name" value="Ubiquitin_CS"/>
</dbReference>
<name>X6NE51_RETFI</name>
<dbReference type="OrthoDB" id="419317at2759"/>
<sequence>MAQASSKEEKYTLFAKLEDGTKLELLLDDFAKTTLTNVRAKIFSEKPSLWNEFGQDLVFKEKVLPLFKKYQDEDKKWIRYDFTLRDYEIKPNDVISVQSYADKTDGFEQIFVKTLTGKTLTLLVKTSCYSIIKIKRLIEAKENIPLDQQRLLFAGKQIEDIESLLDYNIKKESTLHLVLRLRGGGFTAPDVEQQDFIKTGNNNYQFYSVSSGLNYA</sequence>
<organism evidence="2 3">
    <name type="scientific">Reticulomyxa filosa</name>
    <dbReference type="NCBI Taxonomy" id="46433"/>
    <lineage>
        <taxon>Eukaryota</taxon>
        <taxon>Sar</taxon>
        <taxon>Rhizaria</taxon>
        <taxon>Retaria</taxon>
        <taxon>Foraminifera</taxon>
        <taxon>Monothalamids</taxon>
        <taxon>Reticulomyxidae</taxon>
        <taxon>Reticulomyxa</taxon>
    </lineage>
</organism>
<evidence type="ECO:0000313" key="3">
    <source>
        <dbReference type="Proteomes" id="UP000023152"/>
    </source>
</evidence>
<evidence type="ECO:0000259" key="1">
    <source>
        <dbReference type="PROSITE" id="PS50053"/>
    </source>
</evidence>
<dbReference type="PROSITE" id="PS00299">
    <property type="entry name" value="UBIQUITIN_1"/>
    <property type="match status" value="1"/>
</dbReference>
<feature type="non-terminal residue" evidence="2">
    <location>
        <position position="216"/>
    </location>
</feature>
<proteinExistence type="predicted"/>
<dbReference type="Proteomes" id="UP000023152">
    <property type="component" value="Unassembled WGS sequence"/>
</dbReference>
<dbReference type="InterPro" id="IPR000626">
    <property type="entry name" value="Ubiquitin-like_dom"/>
</dbReference>
<dbReference type="FunFam" id="3.10.20.90:FF:000222">
    <property type="entry name" value="Polyubiquitin 5"/>
    <property type="match status" value="1"/>
</dbReference>